<dbReference type="Gene3D" id="3.90.820.10">
    <property type="entry name" value="Structural Genomics, Unknown Function 30-nov-00 1gh9 Mol_id"/>
    <property type="match status" value="1"/>
</dbReference>
<organism evidence="2 3">
    <name type="scientific">Vibrio tritonius</name>
    <dbReference type="NCBI Taxonomy" id="1435069"/>
    <lineage>
        <taxon>Bacteria</taxon>
        <taxon>Pseudomonadati</taxon>
        <taxon>Pseudomonadota</taxon>
        <taxon>Gammaproteobacteria</taxon>
        <taxon>Vibrionales</taxon>
        <taxon>Vibrionaceae</taxon>
        <taxon>Vibrio</taxon>
    </lineage>
</organism>
<dbReference type="PANTHER" id="PTHR38444">
    <property type="entry name" value="ENTEROBACTIN BIOSYNTHESIS PROTEIN YBDZ"/>
    <property type="match status" value="1"/>
</dbReference>
<protein>
    <submittedName>
        <fullName evidence="2">MbtH family protein</fullName>
    </submittedName>
</protein>
<evidence type="ECO:0000313" key="2">
    <source>
        <dbReference type="EMBL" id="MCA2016098.1"/>
    </source>
</evidence>
<dbReference type="InterPro" id="IPR005153">
    <property type="entry name" value="MbtH-like_dom"/>
</dbReference>
<dbReference type="InterPro" id="IPR037407">
    <property type="entry name" value="MLP_fam"/>
</dbReference>
<sequence length="71" mass="8383">MKDHYINPFDDDKHSFLVLLNTLKQYSLWPQFAPVPSGWEVVFGPDAKTECCEFIEKRWIDIRQPLPSKES</sequence>
<dbReference type="SMART" id="SM00923">
    <property type="entry name" value="MbtH"/>
    <property type="match status" value="1"/>
</dbReference>
<dbReference type="SUPFAM" id="SSF160582">
    <property type="entry name" value="MbtH-like"/>
    <property type="match status" value="1"/>
</dbReference>
<evidence type="ECO:0000259" key="1">
    <source>
        <dbReference type="SMART" id="SM00923"/>
    </source>
</evidence>
<name>A0ABS7YKA0_9VIBR</name>
<accession>A0ABS7YKA0</accession>
<feature type="domain" description="MbtH-like" evidence="1">
    <location>
        <begin position="7"/>
        <end position="57"/>
    </location>
</feature>
<dbReference type="InterPro" id="IPR038020">
    <property type="entry name" value="MbtH-like_sf"/>
</dbReference>
<gene>
    <name evidence="2" type="ORF">LDJ79_08250</name>
</gene>
<dbReference type="PANTHER" id="PTHR38444:SF1">
    <property type="entry name" value="ENTEROBACTIN BIOSYNTHESIS PROTEIN YBDZ"/>
    <property type="match status" value="1"/>
</dbReference>
<keyword evidence="3" id="KW-1185">Reference proteome</keyword>
<dbReference type="Proteomes" id="UP001199044">
    <property type="component" value="Unassembled WGS sequence"/>
</dbReference>
<proteinExistence type="predicted"/>
<dbReference type="Pfam" id="PF03621">
    <property type="entry name" value="MbtH"/>
    <property type="match status" value="1"/>
</dbReference>
<reference evidence="3" key="1">
    <citation type="submission" date="2023-07" db="EMBL/GenBank/DDBJ databases">
        <title>Molecular identification of indigenous halophilic bacteria isolated from red sea cost, biodegradation of synthetic dyes and assessment of degraded metabolite toxicity.</title>
        <authorList>
            <person name="Chaieb K."/>
            <person name="Altayb H.N."/>
        </authorList>
    </citation>
    <scope>NUCLEOTIDE SEQUENCE [LARGE SCALE GENOMIC DNA]</scope>
    <source>
        <strain evidence="3">K20</strain>
    </source>
</reference>
<evidence type="ECO:0000313" key="3">
    <source>
        <dbReference type="Proteomes" id="UP001199044"/>
    </source>
</evidence>
<comment type="caution">
    <text evidence="2">The sequence shown here is derived from an EMBL/GenBank/DDBJ whole genome shotgun (WGS) entry which is preliminary data.</text>
</comment>
<dbReference type="EMBL" id="JAIWIU010000045">
    <property type="protein sequence ID" value="MCA2016098.1"/>
    <property type="molecule type" value="Genomic_DNA"/>
</dbReference>
<dbReference type="RefSeq" id="WP_225250232.1">
    <property type="nucleotide sequence ID" value="NZ_JAIWIU010000045.1"/>
</dbReference>